<evidence type="ECO:0000313" key="2">
    <source>
        <dbReference type="EMBL" id="KAG5170799.1"/>
    </source>
</evidence>
<reference evidence="2" key="1">
    <citation type="submission" date="2021-02" db="EMBL/GenBank/DDBJ databases">
        <title>Psilocybe cubensis genome.</title>
        <authorList>
            <person name="Mckernan K.J."/>
            <person name="Crawford S."/>
            <person name="Trippe A."/>
            <person name="Kane L.T."/>
            <person name="Mclaughlin S."/>
        </authorList>
    </citation>
    <scope>NUCLEOTIDE SEQUENCE [LARGE SCALE GENOMIC DNA]</scope>
    <source>
        <strain evidence="2">MGC-MH-2018</strain>
    </source>
</reference>
<comment type="caution">
    <text evidence="2">The sequence shown here is derived from an EMBL/GenBank/DDBJ whole genome shotgun (WGS) entry which is preliminary data.</text>
</comment>
<organism evidence="2">
    <name type="scientific">Psilocybe cubensis</name>
    <name type="common">Psychedelic mushroom</name>
    <name type="synonym">Stropharia cubensis</name>
    <dbReference type="NCBI Taxonomy" id="181762"/>
    <lineage>
        <taxon>Eukaryota</taxon>
        <taxon>Fungi</taxon>
        <taxon>Dikarya</taxon>
        <taxon>Basidiomycota</taxon>
        <taxon>Agaricomycotina</taxon>
        <taxon>Agaricomycetes</taxon>
        <taxon>Agaricomycetidae</taxon>
        <taxon>Agaricales</taxon>
        <taxon>Agaricineae</taxon>
        <taxon>Strophariaceae</taxon>
        <taxon>Psilocybe</taxon>
    </lineage>
</organism>
<gene>
    <name evidence="2" type="ORF">JR316_002872</name>
</gene>
<evidence type="ECO:0000256" key="1">
    <source>
        <dbReference type="SAM" id="MobiDB-lite"/>
    </source>
</evidence>
<accession>A0A8H7Y3W2</accession>
<protein>
    <submittedName>
        <fullName evidence="2">Uncharacterized protein</fullName>
    </submittedName>
</protein>
<proteinExistence type="predicted"/>
<name>A0A8H7Y3W2_PSICU</name>
<dbReference type="EMBL" id="JAFIQS010000003">
    <property type="protein sequence ID" value="KAG5170799.1"/>
    <property type="molecule type" value="Genomic_DNA"/>
</dbReference>
<feature type="region of interest" description="Disordered" evidence="1">
    <location>
        <begin position="111"/>
        <end position="134"/>
    </location>
</feature>
<dbReference type="AlphaFoldDB" id="A0A8H7Y3W2"/>
<sequence>MFRWNHTSLSSNKSKSHRELRYATSPPLLPPELIESIIDEVGLLDDIPTLKACALVATPFVFRAQSHIFRTIDLDRKVPRWKTHHRFHRLLLAKPHLGLHVRRIRVGDDAEDEFGSRGGSSRRRAGGGGGGWGNSATWNGAESGGWILSSKTLPITLQLLPRLEGFSLSFNSEMTDWRIIPPETRAAIGRLFRLPTLNAVSLEFIRSFPLQHLLSLARLRYIGLSCVEVEPMTIGAANMLPPELAEGRWVPRLESLYLRGTSSATIKAVAHSLTLSSSSPSPQTLKKLSITPTFEEGFCDSISEMINATGSNITVFEWLPSIHFCSSIGSINMGALPYLRVLRFLVSFRKTHSHGPFPEVLRLLGQISSSSSNADNAHTHTPNRIETIIFDCHCIRTPTSSHRSHSTLENPDADLKSLHADWRPIDKILSRPAFASLKSVQIRLSTSTSVPAARERFTRAFAFLLPALQARGVGISVRTREDGDERFVLEDFGI</sequence>